<reference evidence="7 8" key="1">
    <citation type="submission" date="2020-02" db="EMBL/GenBank/DDBJ databases">
        <title>Out from the shadows clarifying the taxonomy of the family Cryomorphaceae and related taxa by utilizing the GTDB taxonomic framework.</title>
        <authorList>
            <person name="Bowman J.P."/>
        </authorList>
    </citation>
    <scope>NUCLEOTIDE SEQUENCE [LARGE SCALE GENOMIC DNA]</scope>
    <source>
        <strain evidence="7 8">QSSC 1-22</strain>
    </source>
</reference>
<name>A0A7K3WWU9_9FLAO</name>
<comment type="caution">
    <text evidence="7">The sequence shown here is derived from an EMBL/GenBank/DDBJ whole genome shotgun (WGS) entry which is preliminary data.</text>
</comment>
<evidence type="ECO:0000313" key="8">
    <source>
        <dbReference type="Proteomes" id="UP000486602"/>
    </source>
</evidence>
<feature type="transmembrane region" description="Helical" evidence="6">
    <location>
        <begin position="53"/>
        <end position="75"/>
    </location>
</feature>
<feature type="transmembrane region" description="Helical" evidence="6">
    <location>
        <begin position="12"/>
        <end position="33"/>
    </location>
</feature>
<sequence length="483" mass="55019">MKKIHSLIIKSYLGPFFLTLGIVMFILLMQFVWKYIDDFMGKGLDYWVIAELLLYASANLVSLALPLAVLLSSIMTFGGMAEHYELVAMKSSGLSLIRIMLPLIIFICLLSGGAFYFNNTIAPLANLKFKSLLWDVTHTKPSLELKEGVFYNGIDGYSIRVSEKDRNSNMLHDLLIYQHDKKNPGNRTVIRAKQGEMLKTTDGRYMSIHLMDGVSYDEVGAFQAKNHPMIKSTFDEDYIMMDLSGFDMQRTDEDLWKNHMKMLSMEQLSASIDSLQKQKDSRKTDFLTYMEGSINLPDSLVSQSINLNNDTSITDTLTAVNFQNLATTEQRRVVNVALNITRNAKNYMNRTGQEMENREEYIDKHKIEWHRKLTLSFACFVLFFIGAPLGAIIKKGGLGMPVIFSVIFFLIFHITSITGEKLIESGKLEPFTGMWLSSMVLFPIALFLTYKAVKDAALFDRDTYSRLTDKITALFTKNKIHQV</sequence>
<keyword evidence="4 6" id="KW-1133">Transmembrane helix</keyword>
<evidence type="ECO:0000256" key="5">
    <source>
        <dbReference type="ARBA" id="ARBA00023136"/>
    </source>
</evidence>
<feature type="transmembrane region" description="Helical" evidence="6">
    <location>
        <begin position="400"/>
        <end position="419"/>
    </location>
</feature>
<keyword evidence="3 6" id="KW-0812">Transmembrane</keyword>
<dbReference type="EMBL" id="JAAGVY010000049">
    <property type="protein sequence ID" value="NEN25332.1"/>
    <property type="molecule type" value="Genomic_DNA"/>
</dbReference>
<evidence type="ECO:0000313" key="7">
    <source>
        <dbReference type="EMBL" id="NEN25332.1"/>
    </source>
</evidence>
<dbReference type="GO" id="GO:0015920">
    <property type="term" value="P:lipopolysaccharide transport"/>
    <property type="evidence" value="ECO:0007669"/>
    <property type="project" value="TreeGrafter"/>
</dbReference>
<evidence type="ECO:0000256" key="1">
    <source>
        <dbReference type="ARBA" id="ARBA00004651"/>
    </source>
</evidence>
<comment type="subcellular location">
    <subcellularLocation>
        <location evidence="1">Cell membrane</location>
        <topology evidence="1">Multi-pass membrane protein</topology>
    </subcellularLocation>
</comment>
<accession>A0A7K3WWU9</accession>
<dbReference type="PANTHER" id="PTHR33529">
    <property type="entry name" value="SLR0882 PROTEIN-RELATED"/>
    <property type="match status" value="1"/>
</dbReference>
<evidence type="ECO:0000256" key="4">
    <source>
        <dbReference type="ARBA" id="ARBA00022989"/>
    </source>
</evidence>
<keyword evidence="5 6" id="KW-0472">Membrane</keyword>
<evidence type="ECO:0000256" key="3">
    <source>
        <dbReference type="ARBA" id="ARBA00022692"/>
    </source>
</evidence>
<dbReference type="Proteomes" id="UP000486602">
    <property type="component" value="Unassembled WGS sequence"/>
</dbReference>
<dbReference type="AlphaFoldDB" id="A0A7K3WWU9"/>
<keyword evidence="2" id="KW-1003">Cell membrane</keyword>
<proteinExistence type="predicted"/>
<dbReference type="GO" id="GO:0043190">
    <property type="term" value="C:ATP-binding cassette (ABC) transporter complex"/>
    <property type="evidence" value="ECO:0007669"/>
    <property type="project" value="TreeGrafter"/>
</dbReference>
<dbReference type="RefSeq" id="WP_163286789.1">
    <property type="nucleotide sequence ID" value="NZ_JAAGVY010000049.1"/>
</dbReference>
<dbReference type="InterPro" id="IPR005495">
    <property type="entry name" value="LptG/LptF_permease"/>
</dbReference>
<feature type="transmembrane region" description="Helical" evidence="6">
    <location>
        <begin position="373"/>
        <end position="393"/>
    </location>
</feature>
<evidence type="ECO:0000256" key="2">
    <source>
        <dbReference type="ARBA" id="ARBA00022475"/>
    </source>
</evidence>
<organism evidence="7 8">
    <name type="scientific">Cryomorpha ignava</name>
    <dbReference type="NCBI Taxonomy" id="101383"/>
    <lineage>
        <taxon>Bacteria</taxon>
        <taxon>Pseudomonadati</taxon>
        <taxon>Bacteroidota</taxon>
        <taxon>Flavobacteriia</taxon>
        <taxon>Flavobacteriales</taxon>
        <taxon>Cryomorphaceae</taxon>
        <taxon>Cryomorpha</taxon>
    </lineage>
</organism>
<protein>
    <submittedName>
        <fullName evidence="7">YjgP/YjgQ family permease</fullName>
    </submittedName>
</protein>
<feature type="transmembrane region" description="Helical" evidence="6">
    <location>
        <begin position="431"/>
        <end position="450"/>
    </location>
</feature>
<feature type="transmembrane region" description="Helical" evidence="6">
    <location>
        <begin position="96"/>
        <end position="117"/>
    </location>
</feature>
<dbReference type="Pfam" id="PF03739">
    <property type="entry name" value="LptF_LptG"/>
    <property type="match status" value="2"/>
</dbReference>
<evidence type="ECO:0000256" key="6">
    <source>
        <dbReference type="SAM" id="Phobius"/>
    </source>
</evidence>
<keyword evidence="8" id="KW-1185">Reference proteome</keyword>
<gene>
    <name evidence="7" type="ORF">G3O08_17685</name>
</gene>
<dbReference type="PANTHER" id="PTHR33529:SF6">
    <property type="entry name" value="YJGP_YJGQ FAMILY PERMEASE"/>
    <property type="match status" value="1"/>
</dbReference>